<feature type="compositionally biased region" description="Basic and acidic residues" evidence="1">
    <location>
        <begin position="12"/>
        <end position="27"/>
    </location>
</feature>
<evidence type="ECO:0000313" key="2">
    <source>
        <dbReference type="EMBL" id="EFR00148.1"/>
    </source>
</evidence>
<keyword evidence="3" id="KW-1185">Reference proteome</keyword>
<feature type="region of interest" description="Disordered" evidence="1">
    <location>
        <begin position="1"/>
        <end position="35"/>
    </location>
</feature>
<reference evidence="3" key="1">
    <citation type="journal article" date="2012" name="MBio">
        <title>Comparative genome analysis of Trichophyton rubrum and related dermatophytes reveals candidate genes involved in infection.</title>
        <authorList>
            <person name="Martinez D.A."/>
            <person name="Oliver B.G."/>
            <person name="Graeser Y."/>
            <person name="Goldberg J.M."/>
            <person name="Li W."/>
            <person name="Martinez-Rossi N.M."/>
            <person name="Monod M."/>
            <person name="Shelest E."/>
            <person name="Barton R.C."/>
            <person name="Birch E."/>
            <person name="Brakhage A.A."/>
            <person name="Chen Z."/>
            <person name="Gurr S.J."/>
            <person name="Heiman D."/>
            <person name="Heitman J."/>
            <person name="Kosti I."/>
            <person name="Rossi A."/>
            <person name="Saif S."/>
            <person name="Samalova M."/>
            <person name="Saunders C.W."/>
            <person name="Shea T."/>
            <person name="Summerbell R.C."/>
            <person name="Xu J."/>
            <person name="Young S."/>
            <person name="Zeng Q."/>
            <person name="Birren B.W."/>
            <person name="Cuomo C.A."/>
            <person name="White T.C."/>
        </authorList>
    </citation>
    <scope>NUCLEOTIDE SEQUENCE [LARGE SCALE GENOMIC DNA]</scope>
    <source>
        <strain evidence="3">ATCC MYA-4604 / CBS 118893</strain>
    </source>
</reference>
<sequence>MLALRPAATNEKVQKPEKSQTDQEKMPRFQPHISSSQTAMPVSMNILPCRIHHDGSIEASKRHWNPVRDEGTDEISTAYFRGRKLRGRPVLLPDGYHGLVVTKLPQNETAIKRIVGDENVDEENEEPLSQLETVGTFSTLTVWEHEKLPTDDDVYVRSMEEWVSFAHSIHDDGTKVEQLEN</sequence>
<dbReference type="Gene3D" id="2.40.128.680">
    <property type="match status" value="1"/>
</dbReference>
<dbReference type="EMBL" id="DS989823">
    <property type="protein sequence ID" value="EFR00148.1"/>
    <property type="molecule type" value="Genomic_DNA"/>
</dbReference>
<dbReference type="CDD" id="cd09271">
    <property type="entry name" value="RNase_H2-C"/>
    <property type="match status" value="1"/>
</dbReference>
<dbReference type="OrthoDB" id="6222486at2759"/>
<name>E4UR33_ARTGP</name>
<keyword evidence="2" id="KW-0378">Hydrolase</keyword>
<dbReference type="eggNOG" id="ENOG502S1H4">
    <property type="taxonomic scope" value="Eukaryota"/>
</dbReference>
<dbReference type="PANTHER" id="PTHR47204:SF1">
    <property type="entry name" value="RIBONUCLEASE H2 SUBUNIT C"/>
    <property type="match status" value="1"/>
</dbReference>
<keyword evidence="2" id="KW-0269">Exonuclease</keyword>
<dbReference type="OMA" id="GFAESMH"/>
<accession>E4UR33</accession>
<dbReference type="InParanoid" id="E4UR33"/>
<evidence type="ECO:0000313" key="3">
    <source>
        <dbReference type="Proteomes" id="UP000002669"/>
    </source>
</evidence>
<organism evidence="3">
    <name type="scientific">Arthroderma gypseum (strain ATCC MYA-4604 / CBS 118893)</name>
    <name type="common">Microsporum gypseum</name>
    <dbReference type="NCBI Taxonomy" id="535722"/>
    <lineage>
        <taxon>Eukaryota</taxon>
        <taxon>Fungi</taxon>
        <taxon>Dikarya</taxon>
        <taxon>Ascomycota</taxon>
        <taxon>Pezizomycotina</taxon>
        <taxon>Eurotiomycetes</taxon>
        <taxon>Eurotiomycetidae</taxon>
        <taxon>Onygenales</taxon>
        <taxon>Arthrodermataceae</taxon>
        <taxon>Nannizzia</taxon>
    </lineage>
</organism>
<dbReference type="HOGENOM" id="CLU_097632_0_1_1"/>
<gene>
    <name evidence="2" type="ORF">MGYG_03154</name>
</gene>
<dbReference type="RefSeq" id="XP_003175630.1">
    <property type="nucleotide sequence ID" value="XM_003175582.1"/>
</dbReference>
<dbReference type="GeneID" id="10030938"/>
<dbReference type="Proteomes" id="UP000002669">
    <property type="component" value="Unassembled WGS sequence"/>
</dbReference>
<dbReference type="GO" id="GO:0006401">
    <property type="term" value="P:RNA catabolic process"/>
    <property type="evidence" value="ECO:0007669"/>
    <property type="project" value="InterPro"/>
</dbReference>
<dbReference type="GO" id="GO:0004527">
    <property type="term" value="F:exonuclease activity"/>
    <property type="evidence" value="ECO:0007669"/>
    <property type="project" value="UniProtKB-KW"/>
</dbReference>
<keyword evidence="2" id="KW-0540">Nuclease</keyword>
<dbReference type="AlphaFoldDB" id="E4UR33"/>
<dbReference type="Pfam" id="PF08615">
    <property type="entry name" value="RNase_H2_suC"/>
    <property type="match status" value="1"/>
</dbReference>
<dbReference type="VEuPathDB" id="FungiDB:MGYG_03154"/>
<evidence type="ECO:0000256" key="1">
    <source>
        <dbReference type="SAM" id="MobiDB-lite"/>
    </source>
</evidence>
<protein>
    <submittedName>
        <fullName evidence="2">RNA exonuclease 4</fullName>
    </submittedName>
</protein>
<dbReference type="STRING" id="535722.E4UR33"/>
<dbReference type="PANTHER" id="PTHR47204">
    <property type="entry name" value="OS02G0168900 PROTEIN"/>
    <property type="match status" value="1"/>
</dbReference>
<proteinExistence type="predicted"/>
<dbReference type="GO" id="GO:0032299">
    <property type="term" value="C:ribonuclease H2 complex"/>
    <property type="evidence" value="ECO:0007669"/>
    <property type="project" value="InterPro"/>
</dbReference>
<dbReference type="InterPro" id="IPR013924">
    <property type="entry name" value="RNase_H2_suC"/>
</dbReference>